<dbReference type="AlphaFoldDB" id="A0A845GBK5"/>
<proteinExistence type="predicted"/>
<dbReference type="EMBL" id="WWCW01000243">
    <property type="protein sequence ID" value="MYM91674.1"/>
    <property type="molecule type" value="Genomic_DNA"/>
</dbReference>
<organism evidence="2 3">
    <name type="scientific">Duganella vulcania</name>
    <dbReference type="NCBI Taxonomy" id="2692166"/>
    <lineage>
        <taxon>Bacteria</taxon>
        <taxon>Pseudomonadati</taxon>
        <taxon>Pseudomonadota</taxon>
        <taxon>Betaproteobacteria</taxon>
        <taxon>Burkholderiales</taxon>
        <taxon>Oxalobacteraceae</taxon>
        <taxon>Telluria group</taxon>
        <taxon>Duganella</taxon>
    </lineage>
</organism>
<sequence length="160" mass="17203">MPIPRTVVVACALLAPILAFAAAPPATQPQAGACALALQAPPAAQPDQPAEPKPQPNKKININFLFDPCSMTNAERDTQQADKVAMSRDQLLQEYESWMEWNRQHGDGNARQESWWSGALQELPPTSGPGATQPTDWVPGALAALPMVTRNGSQPWLEAA</sequence>
<gene>
    <name evidence="2" type="ORF">GTP91_31415</name>
</gene>
<keyword evidence="1" id="KW-0732">Signal</keyword>
<reference evidence="2 3" key="1">
    <citation type="submission" date="2020-01" db="EMBL/GenBank/DDBJ databases">
        <title>Novel species isolated from a subtropical stream in China.</title>
        <authorList>
            <person name="Lu H."/>
        </authorList>
    </citation>
    <scope>NUCLEOTIDE SEQUENCE [LARGE SCALE GENOMIC DNA]</scope>
    <source>
        <strain evidence="2 3">FT82W</strain>
    </source>
</reference>
<comment type="caution">
    <text evidence="2">The sequence shown here is derived from an EMBL/GenBank/DDBJ whole genome shotgun (WGS) entry which is preliminary data.</text>
</comment>
<evidence type="ECO:0000256" key="1">
    <source>
        <dbReference type="SAM" id="SignalP"/>
    </source>
</evidence>
<feature type="signal peptide" evidence="1">
    <location>
        <begin position="1"/>
        <end position="21"/>
    </location>
</feature>
<dbReference type="RefSeq" id="WP_217431375.1">
    <property type="nucleotide sequence ID" value="NZ_WWCW01000243.1"/>
</dbReference>
<accession>A0A845GBK5</accession>
<evidence type="ECO:0000313" key="2">
    <source>
        <dbReference type="EMBL" id="MYM91674.1"/>
    </source>
</evidence>
<feature type="chain" id="PRO_5032272517" evidence="1">
    <location>
        <begin position="22"/>
        <end position="160"/>
    </location>
</feature>
<feature type="non-terminal residue" evidence="2">
    <location>
        <position position="160"/>
    </location>
</feature>
<name>A0A845GBK5_9BURK</name>
<dbReference type="Proteomes" id="UP000470302">
    <property type="component" value="Unassembled WGS sequence"/>
</dbReference>
<protein>
    <submittedName>
        <fullName evidence="2">Uncharacterized protein</fullName>
    </submittedName>
</protein>
<evidence type="ECO:0000313" key="3">
    <source>
        <dbReference type="Proteomes" id="UP000470302"/>
    </source>
</evidence>